<proteinExistence type="predicted"/>
<dbReference type="OrthoDB" id="424302at2759"/>
<accession>K5W7H8</accession>
<dbReference type="AlphaFoldDB" id="K5W7H8"/>
<reference evidence="1 2" key="1">
    <citation type="journal article" date="2012" name="BMC Genomics">
        <title>Comparative genomics of the white-rot fungi, Phanerochaete carnosa and P. chrysosporium, to elucidate the genetic basis of the distinct wood types they colonize.</title>
        <authorList>
            <person name="Suzuki H."/>
            <person name="MacDonald J."/>
            <person name="Syed K."/>
            <person name="Salamov A."/>
            <person name="Hori C."/>
            <person name="Aerts A."/>
            <person name="Henrissat B."/>
            <person name="Wiebenga A."/>
            <person name="vanKuyk P.A."/>
            <person name="Barry K."/>
            <person name="Lindquist E."/>
            <person name="LaButti K."/>
            <person name="Lapidus A."/>
            <person name="Lucas S."/>
            <person name="Coutinho P."/>
            <person name="Gong Y."/>
            <person name="Samejima M."/>
            <person name="Mahadevan R."/>
            <person name="Abou-Zaid M."/>
            <person name="de Vries R.P."/>
            <person name="Igarashi K."/>
            <person name="Yadav J.S."/>
            <person name="Grigoriev I.V."/>
            <person name="Master E.R."/>
        </authorList>
    </citation>
    <scope>NUCLEOTIDE SEQUENCE [LARGE SCALE GENOMIC DNA]</scope>
    <source>
        <strain evidence="1 2">HHB-10118-sp</strain>
    </source>
</reference>
<organism evidence="1 2">
    <name type="scientific">Phanerochaete carnosa (strain HHB-10118-sp)</name>
    <name type="common">White-rot fungus</name>
    <name type="synonym">Peniophora carnosa</name>
    <dbReference type="NCBI Taxonomy" id="650164"/>
    <lineage>
        <taxon>Eukaryota</taxon>
        <taxon>Fungi</taxon>
        <taxon>Dikarya</taxon>
        <taxon>Basidiomycota</taxon>
        <taxon>Agaricomycotina</taxon>
        <taxon>Agaricomycetes</taxon>
        <taxon>Polyporales</taxon>
        <taxon>Phanerochaetaceae</taxon>
        <taxon>Phanerochaete</taxon>
    </lineage>
</organism>
<protein>
    <submittedName>
        <fullName evidence="1">Uncharacterized protein</fullName>
    </submittedName>
</protein>
<dbReference type="RefSeq" id="XP_007395468.1">
    <property type="nucleotide sequence ID" value="XM_007395406.1"/>
</dbReference>
<feature type="non-terminal residue" evidence="1">
    <location>
        <position position="1"/>
    </location>
</feature>
<dbReference type="InParanoid" id="K5W7H8"/>
<evidence type="ECO:0000313" key="1">
    <source>
        <dbReference type="EMBL" id="EKM55125.1"/>
    </source>
</evidence>
<keyword evidence="2" id="KW-1185">Reference proteome</keyword>
<dbReference type="EMBL" id="JH930472">
    <property type="protein sequence ID" value="EKM55125.1"/>
    <property type="molecule type" value="Genomic_DNA"/>
</dbReference>
<dbReference type="HOGENOM" id="CLU_3019909_0_0_1"/>
<sequence>QIHPAAKFVVTVQEHGGKVDIFKFEHTKGDGTSDFLFLDPCEKLLPAALGIPASIAA</sequence>
<gene>
    <name evidence="1" type="ORF">PHACADRAFT_95783</name>
</gene>
<evidence type="ECO:0000313" key="2">
    <source>
        <dbReference type="Proteomes" id="UP000008370"/>
    </source>
</evidence>
<dbReference type="Proteomes" id="UP000008370">
    <property type="component" value="Unassembled WGS sequence"/>
</dbReference>
<dbReference type="GeneID" id="18920903"/>
<dbReference type="KEGG" id="pco:PHACADRAFT_95783"/>
<name>K5W7H8_PHACS</name>
<dbReference type="Gene3D" id="3.40.50.1220">
    <property type="entry name" value="TPP-binding domain"/>
    <property type="match status" value="1"/>
</dbReference>